<comment type="caution">
    <text evidence="1">The sequence shown here is derived from an EMBL/GenBank/DDBJ whole genome shotgun (WGS) entry which is preliminary data.</text>
</comment>
<evidence type="ECO:0000313" key="2">
    <source>
        <dbReference type="Proteomes" id="UP001163324"/>
    </source>
</evidence>
<evidence type="ECO:0000313" key="1">
    <source>
        <dbReference type="EMBL" id="KAI9902418.1"/>
    </source>
</evidence>
<protein>
    <submittedName>
        <fullName evidence="1">Uncharacterized protein</fullName>
    </submittedName>
</protein>
<reference evidence="1" key="1">
    <citation type="submission" date="2022-10" db="EMBL/GenBank/DDBJ databases">
        <title>Complete Genome of Trichothecium roseum strain YXFP-22015, a Plant Pathogen Isolated from Citrus.</title>
        <authorList>
            <person name="Wang Y."/>
            <person name="Zhu L."/>
        </authorList>
    </citation>
    <scope>NUCLEOTIDE SEQUENCE</scope>
    <source>
        <strain evidence="1">YXFP-22015</strain>
    </source>
</reference>
<name>A0ACC0V9G6_9HYPO</name>
<dbReference type="EMBL" id="CM047941">
    <property type="protein sequence ID" value="KAI9902418.1"/>
    <property type="molecule type" value="Genomic_DNA"/>
</dbReference>
<dbReference type="Proteomes" id="UP001163324">
    <property type="component" value="Chromosome 2"/>
</dbReference>
<keyword evidence="2" id="KW-1185">Reference proteome</keyword>
<accession>A0ACC0V9G6</accession>
<organism evidence="1 2">
    <name type="scientific">Trichothecium roseum</name>
    <dbReference type="NCBI Taxonomy" id="47278"/>
    <lineage>
        <taxon>Eukaryota</taxon>
        <taxon>Fungi</taxon>
        <taxon>Dikarya</taxon>
        <taxon>Ascomycota</taxon>
        <taxon>Pezizomycotina</taxon>
        <taxon>Sordariomycetes</taxon>
        <taxon>Hypocreomycetidae</taxon>
        <taxon>Hypocreales</taxon>
        <taxon>Hypocreales incertae sedis</taxon>
        <taxon>Trichothecium</taxon>
    </lineage>
</organism>
<gene>
    <name evidence="1" type="ORF">N3K66_001770</name>
</gene>
<sequence>MAENGGTTGKFSRQPTLVTQKSNESETASQEHNPKLPPIQTMEAPRPLTSKDANPVSPRFSNSINPFTRHNSLDLDDYFTGPRDLSRHSKWPMFMRMHGSILPKMILPLLFVGAWSTVITIINQLINKDFGVDSVLLTVTGFIVSLSLSFRSSTAYERYAEGRRYWGMLTNAANALGRVFWIHSTDPEGMDKREAMLKKLNSMNLVVAFSIALKHSLRFEPYTAYNDIYYLVGHLNTFAKEATNAQPELIAPKKSFFKEMGEYLGVSFAASNPRKALKKTDRPLGNLPVEILNHLAMAVDQLVRNGQIDIPMQQTLAYNHIAMLNDILTGCERVLSTPLPLAYAIAISQITWVYIMLLPFQLVLILDWVTIPATMVAAYIILGFLMIGEEIENPFGEDVNDLPLESYCEQIAADMDIIASYEKRDGYSFLNNADSIPLYPASSASMGTWMRRDEESLRSAIKGKPQKTFTMRKNRDGDEPNSAEKMV</sequence>
<proteinExistence type="predicted"/>